<sequence length="66" mass="6889">MITVSRATAAATLGQGDGVAVVVSGCTWVDMSFSLANDCSFLSLEAAVPRVKNERSLYDSAHAPRS</sequence>
<name>A0ABQ4BNL3_9ACTN</name>
<gene>
    <name evidence="1" type="ORF">Apa02nite_079690</name>
</gene>
<organism evidence="1 2">
    <name type="scientific">Actinoplanes palleronii</name>
    <dbReference type="NCBI Taxonomy" id="113570"/>
    <lineage>
        <taxon>Bacteria</taxon>
        <taxon>Bacillati</taxon>
        <taxon>Actinomycetota</taxon>
        <taxon>Actinomycetes</taxon>
        <taxon>Micromonosporales</taxon>
        <taxon>Micromonosporaceae</taxon>
        <taxon>Actinoplanes</taxon>
    </lineage>
</organism>
<proteinExistence type="predicted"/>
<reference evidence="1 2" key="1">
    <citation type="submission" date="2021-01" db="EMBL/GenBank/DDBJ databases">
        <title>Whole genome shotgun sequence of Actinoplanes palleronii NBRC 14916.</title>
        <authorList>
            <person name="Komaki H."/>
            <person name="Tamura T."/>
        </authorList>
    </citation>
    <scope>NUCLEOTIDE SEQUENCE [LARGE SCALE GENOMIC DNA]</scope>
    <source>
        <strain evidence="1 2">NBRC 14916</strain>
    </source>
</reference>
<comment type="caution">
    <text evidence="1">The sequence shown here is derived from an EMBL/GenBank/DDBJ whole genome shotgun (WGS) entry which is preliminary data.</text>
</comment>
<dbReference type="Proteomes" id="UP000624709">
    <property type="component" value="Unassembled WGS sequence"/>
</dbReference>
<keyword evidence="2" id="KW-1185">Reference proteome</keyword>
<evidence type="ECO:0000313" key="1">
    <source>
        <dbReference type="EMBL" id="GIE71861.1"/>
    </source>
</evidence>
<accession>A0ABQ4BNL3</accession>
<evidence type="ECO:0000313" key="2">
    <source>
        <dbReference type="Proteomes" id="UP000624709"/>
    </source>
</evidence>
<protein>
    <submittedName>
        <fullName evidence="1">Uncharacterized protein</fullName>
    </submittedName>
</protein>
<dbReference type="EMBL" id="BOMS01000134">
    <property type="protein sequence ID" value="GIE71861.1"/>
    <property type="molecule type" value="Genomic_DNA"/>
</dbReference>